<organism evidence="2 3">
    <name type="scientific">Limimaricola litoreus</name>
    <dbReference type="NCBI Taxonomy" id="2955316"/>
    <lineage>
        <taxon>Bacteria</taxon>
        <taxon>Pseudomonadati</taxon>
        <taxon>Pseudomonadota</taxon>
        <taxon>Alphaproteobacteria</taxon>
        <taxon>Rhodobacterales</taxon>
        <taxon>Paracoccaceae</taxon>
        <taxon>Limimaricola</taxon>
    </lineage>
</organism>
<dbReference type="CDD" id="cd02440">
    <property type="entry name" value="AdoMet_MTases"/>
    <property type="match status" value="1"/>
</dbReference>
<feature type="domain" description="Methyltransferase type 11" evidence="1">
    <location>
        <begin position="130"/>
        <end position="215"/>
    </location>
</feature>
<evidence type="ECO:0000313" key="3">
    <source>
        <dbReference type="Proteomes" id="UP001139477"/>
    </source>
</evidence>
<dbReference type="Gene3D" id="3.40.50.150">
    <property type="entry name" value="Vaccinia Virus protein VP39"/>
    <property type="match status" value="1"/>
</dbReference>
<reference evidence="2" key="1">
    <citation type="submission" date="2022-06" db="EMBL/GenBank/DDBJ databases">
        <title>Limimaricola sediminis sp. nov., isolated from an intertidal sediment.</title>
        <authorList>
            <person name="Shao X."/>
        </authorList>
    </citation>
    <scope>NUCLEOTIDE SEQUENCE</scope>
    <source>
        <strain evidence="2">ASW11-118</strain>
    </source>
</reference>
<dbReference type="SUPFAM" id="SSF53335">
    <property type="entry name" value="S-adenosyl-L-methionine-dependent methyltransferases"/>
    <property type="match status" value="1"/>
</dbReference>
<dbReference type="RefSeq" id="WP_253332780.1">
    <property type="nucleotide sequence ID" value="NZ_JAMYXC010000191.1"/>
</dbReference>
<keyword evidence="2" id="KW-0489">Methyltransferase</keyword>
<dbReference type="InterPro" id="IPR029063">
    <property type="entry name" value="SAM-dependent_MTases_sf"/>
</dbReference>
<dbReference type="Proteomes" id="UP001139477">
    <property type="component" value="Unassembled WGS sequence"/>
</dbReference>
<dbReference type="AlphaFoldDB" id="A0A9X2FSG8"/>
<proteinExistence type="predicted"/>
<name>A0A9X2FSG8_9RHOB</name>
<dbReference type="GO" id="GO:0008168">
    <property type="term" value="F:methyltransferase activity"/>
    <property type="evidence" value="ECO:0007669"/>
    <property type="project" value="UniProtKB-KW"/>
</dbReference>
<evidence type="ECO:0000259" key="1">
    <source>
        <dbReference type="Pfam" id="PF08241"/>
    </source>
</evidence>
<protein>
    <submittedName>
        <fullName evidence="2">Class I SAM-dependent methyltransferase</fullName>
    </submittedName>
</protein>
<accession>A0A9X2FSG8</accession>
<evidence type="ECO:0000313" key="2">
    <source>
        <dbReference type="EMBL" id="MCP1169299.1"/>
    </source>
</evidence>
<dbReference type="GO" id="GO:0032259">
    <property type="term" value="P:methylation"/>
    <property type="evidence" value="ECO:0007669"/>
    <property type="project" value="UniProtKB-KW"/>
</dbReference>
<dbReference type="Pfam" id="PF08241">
    <property type="entry name" value="Methyltransf_11"/>
    <property type="match status" value="1"/>
</dbReference>
<keyword evidence="2" id="KW-0808">Transferase</keyword>
<comment type="caution">
    <text evidence="2">The sequence shown here is derived from an EMBL/GenBank/DDBJ whole genome shotgun (WGS) entry which is preliminary data.</text>
</comment>
<keyword evidence="3" id="KW-1185">Reference proteome</keyword>
<gene>
    <name evidence="2" type="ORF">NHG85_12340</name>
</gene>
<sequence>MLELSSQFDDRVAFSSEFANFAPSIFARPDSSALREVGPAPCGHVAPSREAKRMKSEKLTALSTAVHFGQRLAMPHPAAPADIGTPCPDLVSSSNRYARRFEGPAEEWLLARQSSLLRDIMQPWPAARVLDIGGGHGHVAKALLVDGHYIRVRASTPDALGQVRHFNDDRLTVETGPLVALPHPDRSFDVVTAFRVLAHIGQWEEMLREMCRVARYAVIVNFSTQRAGNLFGKQLFDLKKCIEGDTRRYRLFRSEQVCNLLRASGFGQSRSAGQFVLPMVLHRILKRPALSDLLERGLSALGGAAIATPIILCARRSDP</sequence>
<dbReference type="InterPro" id="IPR013216">
    <property type="entry name" value="Methyltransf_11"/>
</dbReference>
<dbReference type="EMBL" id="JAMYXC010000191">
    <property type="protein sequence ID" value="MCP1169299.1"/>
    <property type="molecule type" value="Genomic_DNA"/>
</dbReference>